<organism evidence="3 4">
    <name type="scientific">Capsulimonas corticalis</name>
    <dbReference type="NCBI Taxonomy" id="2219043"/>
    <lineage>
        <taxon>Bacteria</taxon>
        <taxon>Bacillati</taxon>
        <taxon>Armatimonadota</taxon>
        <taxon>Armatimonadia</taxon>
        <taxon>Capsulimonadales</taxon>
        <taxon>Capsulimonadaceae</taxon>
        <taxon>Capsulimonas</taxon>
    </lineage>
</organism>
<dbReference type="AlphaFoldDB" id="A0A402D2F1"/>
<name>A0A402D2F1_9BACT</name>
<accession>A0A402D2F1</accession>
<evidence type="ECO:0000256" key="1">
    <source>
        <dbReference type="SAM" id="MobiDB-lite"/>
    </source>
</evidence>
<feature type="compositionally biased region" description="Basic and acidic residues" evidence="1">
    <location>
        <begin position="135"/>
        <end position="145"/>
    </location>
</feature>
<feature type="transmembrane region" description="Helical" evidence="2">
    <location>
        <begin position="70"/>
        <end position="93"/>
    </location>
</feature>
<feature type="transmembrane region" description="Helical" evidence="2">
    <location>
        <begin position="12"/>
        <end position="33"/>
    </location>
</feature>
<sequence length="145" mass="16120">MTQIFTTPLAYLAVAFIFVFIFGHSLHCLIDCAITDEFSKSKKTVWIIILELTSFLGGLVYSIFITRSKFLRITTGLSIVAVIAGMWFFSYAASQSIVGRPIQTTPNKNSSQASSSKHPSAQGAPRKHPKQSWARGDDHNHQDKQ</sequence>
<reference evidence="3 4" key="1">
    <citation type="journal article" date="2019" name="Int. J. Syst. Evol. Microbiol.">
        <title>Capsulimonas corticalis gen. nov., sp. nov., an aerobic capsulated bacterium, of a novel bacterial order, Capsulimonadales ord. nov., of the class Armatimonadia of the phylum Armatimonadetes.</title>
        <authorList>
            <person name="Li J."/>
            <person name="Kudo C."/>
            <person name="Tonouchi A."/>
        </authorList>
    </citation>
    <scope>NUCLEOTIDE SEQUENCE [LARGE SCALE GENOMIC DNA]</scope>
    <source>
        <strain evidence="3 4">AX-7</strain>
    </source>
</reference>
<dbReference type="Proteomes" id="UP000287394">
    <property type="component" value="Chromosome"/>
</dbReference>
<feature type="compositionally biased region" description="Low complexity" evidence="1">
    <location>
        <begin position="106"/>
        <end position="122"/>
    </location>
</feature>
<evidence type="ECO:0000313" key="4">
    <source>
        <dbReference type="Proteomes" id="UP000287394"/>
    </source>
</evidence>
<dbReference type="EMBL" id="AP025739">
    <property type="protein sequence ID" value="BDI30035.1"/>
    <property type="molecule type" value="Genomic_DNA"/>
</dbReference>
<feature type="transmembrane region" description="Helical" evidence="2">
    <location>
        <begin position="45"/>
        <end position="64"/>
    </location>
</feature>
<proteinExistence type="predicted"/>
<keyword evidence="2" id="KW-1133">Transmembrane helix</keyword>
<protein>
    <submittedName>
        <fullName evidence="3">Uncharacterized protein</fullName>
    </submittedName>
</protein>
<gene>
    <name evidence="3" type="ORF">CCAX7_20860</name>
</gene>
<feature type="region of interest" description="Disordered" evidence="1">
    <location>
        <begin position="102"/>
        <end position="145"/>
    </location>
</feature>
<keyword evidence="2" id="KW-0472">Membrane</keyword>
<dbReference type="RefSeq" id="WP_119323660.1">
    <property type="nucleotide sequence ID" value="NZ_AP025739.1"/>
</dbReference>
<dbReference type="KEGG" id="ccot:CCAX7_20860"/>
<evidence type="ECO:0000313" key="3">
    <source>
        <dbReference type="EMBL" id="BDI30035.1"/>
    </source>
</evidence>
<keyword evidence="4" id="KW-1185">Reference proteome</keyword>
<keyword evidence="2" id="KW-0812">Transmembrane</keyword>
<evidence type="ECO:0000256" key="2">
    <source>
        <dbReference type="SAM" id="Phobius"/>
    </source>
</evidence>